<evidence type="ECO:0000313" key="1">
    <source>
        <dbReference type="EMBL" id="CAI8594682.1"/>
    </source>
</evidence>
<accession>A0AAV0ZA69</accession>
<evidence type="ECO:0000313" key="2">
    <source>
        <dbReference type="Proteomes" id="UP001157006"/>
    </source>
</evidence>
<dbReference type="Proteomes" id="UP001157006">
    <property type="component" value="Chromosome 1S"/>
</dbReference>
<proteinExistence type="predicted"/>
<keyword evidence="2" id="KW-1185">Reference proteome</keyword>
<protein>
    <recommendedName>
        <fullName evidence="3">FAR1 domain-containing protein</fullName>
    </recommendedName>
</protein>
<gene>
    <name evidence="1" type="ORF">VFH_I153040</name>
</gene>
<evidence type="ECO:0008006" key="3">
    <source>
        <dbReference type="Google" id="ProtNLM"/>
    </source>
</evidence>
<dbReference type="AlphaFoldDB" id="A0AAV0ZA69"/>
<reference evidence="1 2" key="1">
    <citation type="submission" date="2023-01" db="EMBL/GenBank/DDBJ databases">
        <authorList>
            <person name="Kreplak J."/>
        </authorList>
    </citation>
    <scope>NUCLEOTIDE SEQUENCE [LARGE SCALE GENOMIC DNA]</scope>
</reference>
<dbReference type="PANTHER" id="PTHR46328:SF34">
    <property type="entry name" value="PROTEIN FAR1-RELATED SEQUENCE 5-LIKE"/>
    <property type="match status" value="1"/>
</dbReference>
<sequence>MTSLNIDWKPIVGMEFNSIEETYQFWLAYSAHVGFRVRKRYANKNKDDTISSCRTDCKARISLGCHNEKFVINEFVKDHNHPLQPPKTTHMLTLHRRITEVQAYEIDMANDSRLR</sequence>
<organism evidence="1 2">
    <name type="scientific">Vicia faba</name>
    <name type="common">Broad bean</name>
    <name type="synonym">Faba vulgaris</name>
    <dbReference type="NCBI Taxonomy" id="3906"/>
    <lineage>
        <taxon>Eukaryota</taxon>
        <taxon>Viridiplantae</taxon>
        <taxon>Streptophyta</taxon>
        <taxon>Embryophyta</taxon>
        <taxon>Tracheophyta</taxon>
        <taxon>Spermatophyta</taxon>
        <taxon>Magnoliopsida</taxon>
        <taxon>eudicotyledons</taxon>
        <taxon>Gunneridae</taxon>
        <taxon>Pentapetalae</taxon>
        <taxon>rosids</taxon>
        <taxon>fabids</taxon>
        <taxon>Fabales</taxon>
        <taxon>Fabaceae</taxon>
        <taxon>Papilionoideae</taxon>
        <taxon>50 kb inversion clade</taxon>
        <taxon>NPAAA clade</taxon>
        <taxon>Hologalegina</taxon>
        <taxon>IRL clade</taxon>
        <taxon>Fabeae</taxon>
        <taxon>Vicia</taxon>
    </lineage>
</organism>
<dbReference type="EMBL" id="OX451735">
    <property type="protein sequence ID" value="CAI8594682.1"/>
    <property type="molecule type" value="Genomic_DNA"/>
</dbReference>
<name>A0AAV0ZA69_VICFA</name>
<dbReference type="PANTHER" id="PTHR46328">
    <property type="entry name" value="FAR-RED IMPAIRED RESPONSIVE (FAR1) FAMILY PROTEIN-RELATED"/>
    <property type="match status" value="1"/>
</dbReference>